<organism evidence="1 2">
    <name type="scientific">Tritrichomonas musculus</name>
    <dbReference type="NCBI Taxonomy" id="1915356"/>
    <lineage>
        <taxon>Eukaryota</taxon>
        <taxon>Metamonada</taxon>
        <taxon>Parabasalia</taxon>
        <taxon>Tritrichomonadida</taxon>
        <taxon>Tritrichomonadidae</taxon>
        <taxon>Tritrichomonas</taxon>
    </lineage>
</organism>
<proteinExistence type="predicted"/>
<reference evidence="1 2" key="1">
    <citation type="submission" date="2024-04" db="EMBL/GenBank/DDBJ databases">
        <title>Tritrichomonas musculus Genome.</title>
        <authorList>
            <person name="Alves-Ferreira E."/>
            <person name="Grigg M."/>
            <person name="Lorenzi H."/>
            <person name="Galac M."/>
        </authorList>
    </citation>
    <scope>NUCLEOTIDE SEQUENCE [LARGE SCALE GENOMIC DNA]</scope>
    <source>
        <strain evidence="1 2">EAF2021</strain>
    </source>
</reference>
<sequence>MNVIILLPIQVVSIFHINNLTISHLYNYKYIDHSPFICFSNKASISNIMILSTKLKYFCSPFFSYMSSLHQMNIRQSSFMHFVHSSIYVNGQSYIDKTFNNNVDFSSSTNFTKCTFIINSEVENFYFSDKNRFIFDNCFFLNSSIEFPLIEFYDADLIIKSSIFSQIKLLENEVLISNNKQDSSIKLENTNFTHNHFKGAIINVASSKIQLNRCYFHQNVCESNLICFKIKQNLIQNILDDIIITENQLNCNDPSEIMIFYAHNDIISISQLIINDEILQSSSDNYYHITILKGSGITSQLYLSNCCLSNPREKWVNGEFNDVEGNYEKDDCFEVNKVHYGIIGTEVEELQIPKRLMRYFQDND</sequence>
<evidence type="ECO:0000313" key="1">
    <source>
        <dbReference type="EMBL" id="KAK8860694.1"/>
    </source>
</evidence>
<name>A0ABR2ICA0_9EUKA</name>
<gene>
    <name evidence="1" type="ORF">M9Y10_012359</name>
</gene>
<evidence type="ECO:0008006" key="3">
    <source>
        <dbReference type="Google" id="ProtNLM"/>
    </source>
</evidence>
<protein>
    <recommendedName>
        <fullName evidence="3">Right handed beta helix domain-containing protein</fullName>
    </recommendedName>
</protein>
<dbReference type="EMBL" id="JAPFFF010000018">
    <property type="protein sequence ID" value="KAK8860694.1"/>
    <property type="molecule type" value="Genomic_DNA"/>
</dbReference>
<dbReference type="Proteomes" id="UP001470230">
    <property type="component" value="Unassembled WGS sequence"/>
</dbReference>
<accession>A0ABR2ICA0</accession>
<comment type="caution">
    <text evidence="1">The sequence shown here is derived from an EMBL/GenBank/DDBJ whole genome shotgun (WGS) entry which is preliminary data.</text>
</comment>
<evidence type="ECO:0000313" key="2">
    <source>
        <dbReference type="Proteomes" id="UP001470230"/>
    </source>
</evidence>
<keyword evidence="2" id="KW-1185">Reference proteome</keyword>